<protein>
    <recommendedName>
        <fullName evidence="1">Defective in cullin neddylation protein</fullName>
    </recommendedName>
</protein>
<comment type="caution">
    <text evidence="4">The sequence shown here is derived from an EMBL/GenBank/DDBJ whole genome shotgun (WGS) entry which is preliminary data.</text>
</comment>
<accession>A0A8H3V591</accession>
<feature type="compositionally biased region" description="Polar residues" evidence="2">
    <location>
        <begin position="46"/>
        <end position="62"/>
    </location>
</feature>
<dbReference type="EMBL" id="WNWR01000340">
    <property type="protein sequence ID" value="KAE9982366.1"/>
    <property type="molecule type" value="Genomic_DNA"/>
</dbReference>
<feature type="region of interest" description="Disordered" evidence="2">
    <location>
        <begin position="46"/>
        <end position="74"/>
    </location>
</feature>
<feature type="compositionally biased region" description="Low complexity" evidence="2">
    <location>
        <begin position="63"/>
        <end position="73"/>
    </location>
</feature>
<dbReference type="GO" id="GO:0097602">
    <property type="term" value="F:cullin family protein binding"/>
    <property type="evidence" value="ECO:0007669"/>
    <property type="project" value="TreeGrafter"/>
</dbReference>
<sequence length="293" mass="33222">MAYTTVQNKAIADFRAITNVDKTTAARVLKANAWNVQSTVNRYTNHTVTQPSGTNPNSDSFYSNPSAASASPSRGGLGKLFDKYRDQPKTSPDAITIEGSTKYFEAIGVDLEGVDSFIVSEIVQCPSMGEITREGFTDGWSELGAYDTIEKQKKFIQQRKATLGLPGSREVLKNIYNHSFKLLLTSVGQRAVEKEVCIAMWQVLFKAPSLDWRTPKYDWLALWTEFVTDNSIKMINSDVWKQTFKFAEESEKDDTLSWWSEESAWPALIDEFVEWHKEKYPTPGDQDMEDTEY</sequence>
<dbReference type="GO" id="GO:0031624">
    <property type="term" value="F:ubiquitin conjugating enzyme binding"/>
    <property type="evidence" value="ECO:0007669"/>
    <property type="project" value="TreeGrafter"/>
</dbReference>
<dbReference type="PANTHER" id="PTHR12281">
    <property type="entry name" value="RP42 RELATED"/>
    <property type="match status" value="1"/>
</dbReference>
<evidence type="ECO:0000256" key="2">
    <source>
        <dbReference type="SAM" id="MobiDB-lite"/>
    </source>
</evidence>
<dbReference type="InterPro" id="IPR014764">
    <property type="entry name" value="DCN-prot"/>
</dbReference>
<dbReference type="InterPro" id="IPR005176">
    <property type="entry name" value="PONY_dom"/>
</dbReference>
<dbReference type="Pfam" id="PF14555">
    <property type="entry name" value="UBA_4"/>
    <property type="match status" value="1"/>
</dbReference>
<dbReference type="GO" id="GO:0045116">
    <property type="term" value="P:protein neddylation"/>
    <property type="evidence" value="ECO:0007669"/>
    <property type="project" value="TreeGrafter"/>
</dbReference>
<dbReference type="PANTHER" id="PTHR12281:SF31">
    <property type="entry name" value="DCN1-LIKE PROTEIN 3"/>
    <property type="match status" value="1"/>
</dbReference>
<dbReference type="CDD" id="cd14273">
    <property type="entry name" value="UBA_TAP-C_like"/>
    <property type="match status" value="1"/>
</dbReference>
<evidence type="ECO:0000313" key="5">
    <source>
        <dbReference type="Proteomes" id="UP000490939"/>
    </source>
</evidence>
<dbReference type="Gene3D" id="1.10.238.10">
    <property type="entry name" value="EF-hand"/>
    <property type="match status" value="1"/>
</dbReference>
<proteinExistence type="predicted"/>
<comment type="function">
    <text evidence="1">Neddylation of cullins play an essential role in the regulation of SCF-type complexes activity.</text>
</comment>
<dbReference type="PROSITE" id="PS51229">
    <property type="entry name" value="DCUN1"/>
    <property type="match status" value="1"/>
</dbReference>
<dbReference type="GO" id="GO:0032182">
    <property type="term" value="F:ubiquitin-like protein binding"/>
    <property type="evidence" value="ECO:0007669"/>
    <property type="project" value="TreeGrafter"/>
</dbReference>
<evidence type="ECO:0000256" key="1">
    <source>
        <dbReference type="RuleBase" id="RU410713"/>
    </source>
</evidence>
<name>A0A8H3V591_VENIN</name>
<evidence type="ECO:0000259" key="3">
    <source>
        <dbReference type="PROSITE" id="PS51229"/>
    </source>
</evidence>
<dbReference type="Proteomes" id="UP000490939">
    <property type="component" value="Unassembled WGS sequence"/>
</dbReference>
<dbReference type="InterPro" id="IPR042460">
    <property type="entry name" value="DCN1-like_PONY"/>
</dbReference>
<reference evidence="4 5" key="1">
    <citation type="submission" date="2019-07" db="EMBL/GenBank/DDBJ databases">
        <title>Venturia inaequalis Genome Resource.</title>
        <authorList>
            <person name="Lichtner F.J."/>
        </authorList>
    </citation>
    <scope>NUCLEOTIDE SEQUENCE [LARGE SCALE GENOMIC DNA]</scope>
    <source>
        <strain evidence="4 5">DMI_063113</strain>
    </source>
</reference>
<evidence type="ECO:0000313" key="4">
    <source>
        <dbReference type="EMBL" id="KAE9982366.1"/>
    </source>
</evidence>
<keyword evidence="5" id="KW-1185">Reference proteome</keyword>
<dbReference type="Gene3D" id="1.10.8.10">
    <property type="entry name" value="DNA helicase RuvA subunit, C-terminal domain"/>
    <property type="match status" value="1"/>
</dbReference>
<dbReference type="Pfam" id="PF03556">
    <property type="entry name" value="Cullin_binding"/>
    <property type="match status" value="1"/>
</dbReference>
<feature type="domain" description="DCUN1" evidence="3">
    <location>
        <begin position="72"/>
        <end position="277"/>
    </location>
</feature>
<organism evidence="4 5">
    <name type="scientific">Venturia inaequalis</name>
    <name type="common">Apple scab fungus</name>
    <dbReference type="NCBI Taxonomy" id="5025"/>
    <lineage>
        <taxon>Eukaryota</taxon>
        <taxon>Fungi</taxon>
        <taxon>Dikarya</taxon>
        <taxon>Ascomycota</taxon>
        <taxon>Pezizomycotina</taxon>
        <taxon>Dothideomycetes</taxon>
        <taxon>Pleosporomycetidae</taxon>
        <taxon>Venturiales</taxon>
        <taxon>Venturiaceae</taxon>
        <taxon>Venturia</taxon>
    </lineage>
</organism>
<dbReference type="AlphaFoldDB" id="A0A8H3V591"/>
<dbReference type="GO" id="GO:0000151">
    <property type="term" value="C:ubiquitin ligase complex"/>
    <property type="evidence" value="ECO:0007669"/>
    <property type="project" value="TreeGrafter"/>
</dbReference>
<dbReference type="Gene3D" id="1.10.238.200">
    <property type="entry name" value="Cullin, PONY binding domain"/>
    <property type="match status" value="1"/>
</dbReference>
<gene>
    <name evidence="4" type="ORF">EG327_005879</name>
</gene>